<dbReference type="InterPro" id="IPR001789">
    <property type="entry name" value="Sig_transdc_resp-reg_receiver"/>
</dbReference>
<organism evidence="8 9">
    <name type="scientific">Gimesia chilikensis</name>
    <dbReference type="NCBI Taxonomy" id="2605989"/>
    <lineage>
        <taxon>Bacteria</taxon>
        <taxon>Pseudomonadati</taxon>
        <taxon>Planctomycetota</taxon>
        <taxon>Planctomycetia</taxon>
        <taxon>Planctomycetales</taxon>
        <taxon>Planctomycetaceae</taxon>
        <taxon>Gimesia</taxon>
    </lineage>
</organism>
<dbReference type="InterPro" id="IPR003593">
    <property type="entry name" value="AAA+_ATPase"/>
</dbReference>
<keyword evidence="9" id="KW-1185">Reference proteome</keyword>
<dbReference type="GO" id="GO:0005524">
    <property type="term" value="F:ATP binding"/>
    <property type="evidence" value="ECO:0007669"/>
    <property type="project" value="UniProtKB-KW"/>
</dbReference>
<dbReference type="InterPro" id="IPR027417">
    <property type="entry name" value="P-loop_NTPase"/>
</dbReference>
<dbReference type="PROSITE" id="PS50045">
    <property type="entry name" value="SIGMA54_INTERACT_4"/>
    <property type="match status" value="1"/>
</dbReference>
<dbReference type="SUPFAM" id="SSF52540">
    <property type="entry name" value="P-loop containing nucleoside triphosphate hydrolases"/>
    <property type="match status" value="1"/>
</dbReference>
<keyword evidence="4" id="KW-0804">Transcription</keyword>
<dbReference type="InterPro" id="IPR011006">
    <property type="entry name" value="CheY-like_superfamily"/>
</dbReference>
<evidence type="ECO:0000256" key="5">
    <source>
        <dbReference type="PROSITE-ProRule" id="PRU00169"/>
    </source>
</evidence>
<dbReference type="InterPro" id="IPR025944">
    <property type="entry name" value="Sigma_54_int_dom_CS"/>
</dbReference>
<dbReference type="InterPro" id="IPR025662">
    <property type="entry name" value="Sigma_54_int_dom_ATP-bd_1"/>
</dbReference>
<keyword evidence="1" id="KW-0547">Nucleotide-binding</keyword>
<keyword evidence="3" id="KW-0805">Transcription regulation</keyword>
<evidence type="ECO:0000256" key="4">
    <source>
        <dbReference type="ARBA" id="ARBA00023163"/>
    </source>
</evidence>
<evidence type="ECO:0000313" key="9">
    <source>
        <dbReference type="Proteomes" id="UP000320421"/>
    </source>
</evidence>
<evidence type="ECO:0000256" key="2">
    <source>
        <dbReference type="ARBA" id="ARBA00022840"/>
    </source>
</evidence>
<dbReference type="InterPro" id="IPR058031">
    <property type="entry name" value="AAA_lid_NorR"/>
</dbReference>
<accession>A0A517PLC8</accession>
<dbReference type="CDD" id="cd00156">
    <property type="entry name" value="REC"/>
    <property type="match status" value="1"/>
</dbReference>
<name>A0A517PLC8_9PLAN</name>
<sequence length="466" mass="51475">MSEKQPPRILIADDEPLYLKTTGQLLRKAGFDCVCVSHAGAAIEKLEAEPFDLILSDLNMPGNLKLELLHQGRSNWPHIPLIVVTGVPSMPSAIESIRLGITDYLLKPVKYEDLLASVRRALAIPSRVFQRSESITAREQSELAKRFPNIVGASAPLMEILDIVDRIAETDVNVLITGESGTGKEVVAQTIHEHSLRSKENFQIIDCTAIPESLFESVLFGHVKGAFTGAVNDQEGLLKLADKGTAFFDEIGELPAASQSKLLRAIQESRFTPVGKSQAVQIDTRFVCATNRKLESEVSAGRFRGDLYYRLGVIHIELPPLRDRGDDVVLLAEHFLKLTLKKSGRELQFAPETLESLREYSWPGNIRELKNVIERAVALTRGETIEKTELPESLLNPPANLQHDSSGVAEGSRDEAIENAEYQYLTALLEKHEGNISQAAQQAGLSRQGLHKLLNKHNISAADFRS</sequence>
<evidence type="ECO:0000256" key="3">
    <source>
        <dbReference type="ARBA" id="ARBA00023015"/>
    </source>
</evidence>
<keyword evidence="2" id="KW-0067">ATP-binding</keyword>
<dbReference type="PROSITE" id="PS00688">
    <property type="entry name" value="SIGMA54_INTERACT_3"/>
    <property type="match status" value="1"/>
</dbReference>
<reference evidence="8 9" key="1">
    <citation type="submission" date="2019-02" db="EMBL/GenBank/DDBJ databases">
        <title>Deep-cultivation of Planctomycetes and their phenomic and genomic characterization uncovers novel biology.</title>
        <authorList>
            <person name="Wiegand S."/>
            <person name="Jogler M."/>
            <person name="Boedeker C."/>
            <person name="Pinto D."/>
            <person name="Vollmers J."/>
            <person name="Rivas-Marin E."/>
            <person name="Kohn T."/>
            <person name="Peeters S.H."/>
            <person name="Heuer A."/>
            <person name="Rast P."/>
            <person name="Oberbeckmann S."/>
            <person name="Bunk B."/>
            <person name="Jeske O."/>
            <person name="Meyerdierks A."/>
            <person name="Storesund J.E."/>
            <person name="Kallscheuer N."/>
            <person name="Luecker S."/>
            <person name="Lage O.M."/>
            <person name="Pohl T."/>
            <person name="Merkel B.J."/>
            <person name="Hornburger P."/>
            <person name="Mueller R.-W."/>
            <person name="Bruemmer F."/>
            <person name="Labrenz M."/>
            <person name="Spormann A.M."/>
            <person name="Op den Camp H."/>
            <person name="Overmann J."/>
            <person name="Amann R."/>
            <person name="Jetten M.S.M."/>
            <person name="Mascher T."/>
            <person name="Medema M.H."/>
            <person name="Devos D.P."/>
            <person name="Kaster A.-K."/>
            <person name="Ovreas L."/>
            <person name="Rohde M."/>
            <person name="Galperin M.Y."/>
            <person name="Jogler C."/>
        </authorList>
    </citation>
    <scope>NUCLEOTIDE SEQUENCE [LARGE SCALE GENOMIC DNA]</scope>
    <source>
        <strain evidence="8 9">HG66A1</strain>
    </source>
</reference>
<evidence type="ECO:0000259" key="6">
    <source>
        <dbReference type="PROSITE" id="PS50045"/>
    </source>
</evidence>
<dbReference type="PROSITE" id="PS50110">
    <property type="entry name" value="RESPONSE_REGULATORY"/>
    <property type="match status" value="1"/>
</dbReference>
<dbReference type="Gene3D" id="1.10.10.60">
    <property type="entry name" value="Homeodomain-like"/>
    <property type="match status" value="1"/>
</dbReference>
<dbReference type="Gene3D" id="3.40.50.2300">
    <property type="match status" value="1"/>
</dbReference>
<dbReference type="InterPro" id="IPR002197">
    <property type="entry name" value="HTH_Fis"/>
</dbReference>
<protein>
    <submittedName>
        <fullName evidence="8">Transcriptional regulatory protein ZraR</fullName>
    </submittedName>
</protein>
<proteinExistence type="predicted"/>
<dbReference type="Gene3D" id="3.40.50.300">
    <property type="entry name" value="P-loop containing nucleotide triphosphate hydrolases"/>
    <property type="match status" value="1"/>
</dbReference>
<dbReference type="SMART" id="SM00382">
    <property type="entry name" value="AAA"/>
    <property type="match status" value="1"/>
</dbReference>
<keyword evidence="5" id="KW-0597">Phosphoprotein</keyword>
<dbReference type="SUPFAM" id="SSF52172">
    <property type="entry name" value="CheY-like"/>
    <property type="match status" value="1"/>
</dbReference>
<dbReference type="Pfam" id="PF25601">
    <property type="entry name" value="AAA_lid_14"/>
    <property type="match status" value="1"/>
</dbReference>
<dbReference type="GO" id="GO:0043565">
    <property type="term" value="F:sequence-specific DNA binding"/>
    <property type="evidence" value="ECO:0007669"/>
    <property type="project" value="InterPro"/>
</dbReference>
<dbReference type="InterPro" id="IPR002078">
    <property type="entry name" value="Sigma_54_int"/>
</dbReference>
<dbReference type="Pfam" id="PF02954">
    <property type="entry name" value="HTH_8"/>
    <property type="match status" value="1"/>
</dbReference>
<dbReference type="RefSeq" id="WP_145182649.1">
    <property type="nucleotide sequence ID" value="NZ_CP036266.1"/>
</dbReference>
<gene>
    <name evidence="8" type="primary">zraR_3</name>
    <name evidence="8" type="ORF">HG66A1_19630</name>
</gene>
<dbReference type="SMART" id="SM00448">
    <property type="entry name" value="REC"/>
    <property type="match status" value="1"/>
</dbReference>
<dbReference type="PANTHER" id="PTHR32071">
    <property type="entry name" value="TRANSCRIPTIONAL REGULATORY PROTEIN"/>
    <property type="match status" value="1"/>
</dbReference>
<dbReference type="EMBL" id="CP036266">
    <property type="protein sequence ID" value="QDT20178.1"/>
    <property type="molecule type" value="Genomic_DNA"/>
</dbReference>
<evidence type="ECO:0000256" key="1">
    <source>
        <dbReference type="ARBA" id="ARBA00022741"/>
    </source>
</evidence>
<feature type="domain" description="Response regulatory" evidence="7">
    <location>
        <begin position="8"/>
        <end position="122"/>
    </location>
</feature>
<dbReference type="CDD" id="cd00009">
    <property type="entry name" value="AAA"/>
    <property type="match status" value="1"/>
</dbReference>
<dbReference type="Pfam" id="PF00158">
    <property type="entry name" value="Sigma54_activat"/>
    <property type="match status" value="1"/>
</dbReference>
<dbReference type="FunFam" id="3.40.50.300:FF:000006">
    <property type="entry name" value="DNA-binding transcriptional regulator NtrC"/>
    <property type="match status" value="1"/>
</dbReference>
<dbReference type="AlphaFoldDB" id="A0A517PLC8"/>
<dbReference type="Gene3D" id="1.10.8.60">
    <property type="match status" value="1"/>
</dbReference>
<dbReference type="PANTHER" id="PTHR32071:SF122">
    <property type="entry name" value="SIGMA FACTOR"/>
    <property type="match status" value="1"/>
</dbReference>
<dbReference type="InterPro" id="IPR009057">
    <property type="entry name" value="Homeodomain-like_sf"/>
</dbReference>
<dbReference type="GO" id="GO:0000160">
    <property type="term" value="P:phosphorelay signal transduction system"/>
    <property type="evidence" value="ECO:0007669"/>
    <property type="project" value="InterPro"/>
</dbReference>
<dbReference type="PRINTS" id="PR01590">
    <property type="entry name" value="HTHFIS"/>
</dbReference>
<dbReference type="OrthoDB" id="9807827at2"/>
<evidence type="ECO:0000313" key="8">
    <source>
        <dbReference type="EMBL" id="QDT20178.1"/>
    </source>
</evidence>
<feature type="domain" description="Sigma-54 factor interaction" evidence="6">
    <location>
        <begin position="150"/>
        <end position="378"/>
    </location>
</feature>
<dbReference type="Proteomes" id="UP000320421">
    <property type="component" value="Chromosome"/>
</dbReference>
<evidence type="ECO:0000259" key="7">
    <source>
        <dbReference type="PROSITE" id="PS50110"/>
    </source>
</evidence>
<dbReference type="Pfam" id="PF00072">
    <property type="entry name" value="Response_reg"/>
    <property type="match status" value="1"/>
</dbReference>
<feature type="modified residue" description="4-aspartylphosphate" evidence="5">
    <location>
        <position position="57"/>
    </location>
</feature>
<dbReference type="SUPFAM" id="SSF46689">
    <property type="entry name" value="Homeodomain-like"/>
    <property type="match status" value="1"/>
</dbReference>
<dbReference type="GO" id="GO:0006355">
    <property type="term" value="P:regulation of DNA-templated transcription"/>
    <property type="evidence" value="ECO:0007669"/>
    <property type="project" value="InterPro"/>
</dbReference>
<dbReference type="PROSITE" id="PS00675">
    <property type="entry name" value="SIGMA54_INTERACT_1"/>
    <property type="match status" value="1"/>
</dbReference>